<comment type="caution">
    <text evidence="2">The sequence shown here is derived from an EMBL/GenBank/DDBJ whole genome shotgun (WGS) entry which is preliminary data.</text>
</comment>
<dbReference type="PANTHER" id="PTHR46832">
    <property type="entry name" value="5'-METHYLTHIOADENOSINE/S-ADENOSYLHOMOCYSTEINE NUCLEOSIDASE"/>
    <property type="match status" value="1"/>
</dbReference>
<evidence type="ECO:0000313" key="3">
    <source>
        <dbReference type="Proteomes" id="UP001560573"/>
    </source>
</evidence>
<dbReference type="EMBL" id="JAULBC010000007">
    <property type="protein sequence ID" value="MEX6689698.1"/>
    <property type="molecule type" value="Genomic_DNA"/>
</dbReference>
<name>A0ABV3ZIQ6_9BACT</name>
<dbReference type="RefSeq" id="WP_369331107.1">
    <property type="nucleotide sequence ID" value="NZ_JAULBC010000007.1"/>
</dbReference>
<evidence type="ECO:0000259" key="1">
    <source>
        <dbReference type="Pfam" id="PF01048"/>
    </source>
</evidence>
<dbReference type="Gene3D" id="3.40.50.1580">
    <property type="entry name" value="Nucleoside phosphorylase domain"/>
    <property type="match status" value="1"/>
</dbReference>
<dbReference type="PANTHER" id="PTHR46832:SF1">
    <property type="entry name" value="5'-METHYLTHIOADENOSINE_S-ADENOSYLHOMOCYSTEINE NUCLEOSIDASE"/>
    <property type="match status" value="1"/>
</dbReference>
<protein>
    <recommendedName>
        <fullName evidence="1">Nucleoside phosphorylase domain-containing protein</fullName>
    </recommendedName>
</protein>
<dbReference type="Proteomes" id="UP001560573">
    <property type="component" value="Unassembled WGS sequence"/>
</dbReference>
<accession>A0ABV3ZIQ6</accession>
<evidence type="ECO:0000313" key="2">
    <source>
        <dbReference type="EMBL" id="MEX6689698.1"/>
    </source>
</evidence>
<reference evidence="2 3" key="1">
    <citation type="submission" date="2023-07" db="EMBL/GenBank/DDBJ databases">
        <authorList>
            <person name="Lian W.-H."/>
        </authorList>
    </citation>
    <scope>NUCLEOTIDE SEQUENCE [LARGE SCALE GENOMIC DNA]</scope>
    <source>
        <strain evidence="2 3">SYSU DXS3180</strain>
    </source>
</reference>
<dbReference type="InterPro" id="IPR000845">
    <property type="entry name" value="Nucleoside_phosphorylase_d"/>
</dbReference>
<organism evidence="2 3">
    <name type="scientific">Danxiaibacter flavus</name>
    <dbReference type="NCBI Taxonomy" id="3049108"/>
    <lineage>
        <taxon>Bacteria</taxon>
        <taxon>Pseudomonadati</taxon>
        <taxon>Bacteroidota</taxon>
        <taxon>Chitinophagia</taxon>
        <taxon>Chitinophagales</taxon>
        <taxon>Chitinophagaceae</taxon>
        <taxon>Danxiaibacter</taxon>
    </lineage>
</organism>
<gene>
    <name evidence="2" type="ORF">QTN47_19490</name>
</gene>
<keyword evidence="3" id="KW-1185">Reference proteome</keyword>
<sequence length="413" mass="46557">MPFIDYLVLTALDEEWTSMIKILEPNITRDMLYRTDDSITYRLWKQQPRDKKGNYLIAGATMSRGTGGQANAAVLSGNSIRLWKPSRVVLMGIAGSLEADSLMLGDIVISENVFGYEVGDAYTDKFEFRRTVNQTSALDLDRVRAFLDTEELYKAWQSECYEASKELGLYDKLNGRPPELHIENIASGEFVVKSVKFGQQLKDQIDWSIKAVEMEARGLFVAMRQSGHRNDSLMIRGISDYADENKSKLEKESKDMWRKFASQNAARFLKAMLYDKPFQPVSPDYKLDADLGNLTDFRKEGIPQIEHQNLGSQTVSVPKLLVRHDPNPPLKIEVSFTSATDIDAKGLCIIEAGGQPKFVREEFIEPGLISFEIPAFESGFNLALLLSFSSKVDSLEVNCIDVFKRTATISLLM</sequence>
<dbReference type="SUPFAM" id="SSF53167">
    <property type="entry name" value="Purine and uridine phosphorylases"/>
    <property type="match status" value="1"/>
</dbReference>
<feature type="domain" description="Nucleoside phosphorylase" evidence="1">
    <location>
        <begin position="68"/>
        <end position="273"/>
    </location>
</feature>
<dbReference type="Pfam" id="PF01048">
    <property type="entry name" value="PNP_UDP_1"/>
    <property type="match status" value="1"/>
</dbReference>
<dbReference type="InterPro" id="IPR035994">
    <property type="entry name" value="Nucleoside_phosphorylase_sf"/>
</dbReference>
<proteinExistence type="predicted"/>